<accession>A0A3E0UEW8</accession>
<evidence type="ECO:0000313" key="7">
    <source>
        <dbReference type="Proteomes" id="UP000256999"/>
    </source>
</evidence>
<comment type="caution">
    <text evidence="6">The sequence shown here is derived from an EMBL/GenBank/DDBJ whole genome shotgun (WGS) entry which is preliminary data.</text>
</comment>
<comment type="subcellular location">
    <subcellularLocation>
        <location evidence="1">Cytoplasm</location>
    </subcellularLocation>
</comment>
<dbReference type="Gene3D" id="1.10.443.10">
    <property type="entry name" value="Intergrase catalytic core"/>
    <property type="match status" value="1"/>
</dbReference>
<evidence type="ECO:0000256" key="2">
    <source>
        <dbReference type="ARBA" id="ARBA00022908"/>
    </source>
</evidence>
<keyword evidence="4" id="KW-0233">DNA recombination</keyword>
<dbReference type="RefSeq" id="WP_116000243.1">
    <property type="nucleotide sequence ID" value="NZ_QUOV01000001.1"/>
</dbReference>
<dbReference type="GO" id="GO:0006310">
    <property type="term" value="P:DNA recombination"/>
    <property type="evidence" value="ECO:0007669"/>
    <property type="project" value="UniProtKB-KW"/>
</dbReference>
<evidence type="ECO:0000313" key="6">
    <source>
        <dbReference type="EMBL" id="REL35571.1"/>
    </source>
</evidence>
<dbReference type="InterPro" id="IPR002104">
    <property type="entry name" value="Integrase_catalytic"/>
</dbReference>
<gene>
    <name evidence="6" type="ORF">DXX92_09520</name>
</gene>
<dbReference type="InterPro" id="IPR013762">
    <property type="entry name" value="Integrase-like_cat_sf"/>
</dbReference>
<evidence type="ECO:0000256" key="4">
    <source>
        <dbReference type="ARBA" id="ARBA00023172"/>
    </source>
</evidence>
<dbReference type="Proteomes" id="UP000256999">
    <property type="component" value="Unassembled WGS sequence"/>
</dbReference>
<dbReference type="PANTHER" id="PTHR30349">
    <property type="entry name" value="PHAGE INTEGRASE-RELATED"/>
    <property type="match status" value="1"/>
</dbReference>
<dbReference type="EMBL" id="QUOV01000001">
    <property type="protein sequence ID" value="REL35571.1"/>
    <property type="molecule type" value="Genomic_DNA"/>
</dbReference>
<evidence type="ECO:0000256" key="3">
    <source>
        <dbReference type="ARBA" id="ARBA00023125"/>
    </source>
</evidence>
<reference evidence="6 7" key="1">
    <citation type="submission" date="2018-08" db="EMBL/GenBank/DDBJ databases">
        <title>Thalassotalea euphylliae genome.</title>
        <authorList>
            <person name="Summers S."/>
            <person name="Rice S.A."/>
            <person name="Freckelton M.L."/>
            <person name="Nedved B.T."/>
            <person name="Hadfield M.G."/>
        </authorList>
    </citation>
    <scope>NUCLEOTIDE SEQUENCE [LARGE SCALE GENOMIC DNA]</scope>
    <source>
        <strain evidence="6 7">H2</strain>
    </source>
</reference>
<dbReference type="InterPro" id="IPR010998">
    <property type="entry name" value="Integrase_recombinase_N"/>
</dbReference>
<sequence length="424" mass="49649">MAVSKTNPVPLYPTYFDLIEFDFEDYPELNAFFDEQPAWWLEQFNWGKAYLEYVGRNKSPHTYDRFRNEVERFLLWSFLEKQTPIDQLRKADILEYADFCWQPPINWIGTSNQERFKVAAGYSSANEHWAPFKVQLSKSQLCKLTANAQTLDVNQLKKKYRPSQQTLTSMFTGIIVFYNYLMSEEFCLGNPAQIAKKDCRHFITDVQVKEVNRLSSAQWQYVLDVAVEMADEDAIYERNLFVIAALKTLFLRISELSERATWSPIMGHFWLDDDDNWWLKVFGKGRKLRDVTVPIDFLPFLERYRLSRGLYDLPSSNENTVLVEKIRGQGGMTARHLRRIVQAVFDQAYDKMRQYEGENKALRLKEATTHWLRHTGASMEIERGRELKDVSEDLGHASMATTDTVYVQTENKQRAASGKKRKVN</sequence>
<dbReference type="Gene3D" id="1.10.150.130">
    <property type="match status" value="1"/>
</dbReference>
<dbReference type="GO" id="GO:0015074">
    <property type="term" value="P:DNA integration"/>
    <property type="evidence" value="ECO:0007669"/>
    <property type="project" value="UniProtKB-KW"/>
</dbReference>
<dbReference type="Pfam" id="PF00589">
    <property type="entry name" value="Phage_integrase"/>
    <property type="match status" value="1"/>
</dbReference>
<dbReference type="SUPFAM" id="SSF56349">
    <property type="entry name" value="DNA breaking-rejoining enzymes"/>
    <property type="match status" value="1"/>
</dbReference>
<name>A0A3E0UEW8_9GAMM</name>
<proteinExistence type="predicted"/>
<dbReference type="PANTHER" id="PTHR30349:SF77">
    <property type="entry name" value="TYROSINE RECOMBINASE XERC"/>
    <property type="match status" value="1"/>
</dbReference>
<keyword evidence="3" id="KW-0238">DNA-binding</keyword>
<feature type="domain" description="Tyr recombinase" evidence="5">
    <location>
        <begin position="209"/>
        <end position="420"/>
    </location>
</feature>
<protein>
    <submittedName>
        <fullName evidence="6">Site-specific integrase</fullName>
    </submittedName>
</protein>
<dbReference type="InterPro" id="IPR050090">
    <property type="entry name" value="Tyrosine_recombinase_XerCD"/>
</dbReference>
<keyword evidence="2" id="KW-0229">DNA integration</keyword>
<evidence type="ECO:0000259" key="5">
    <source>
        <dbReference type="PROSITE" id="PS51898"/>
    </source>
</evidence>
<dbReference type="AlphaFoldDB" id="A0A3E0UEW8"/>
<dbReference type="PROSITE" id="PS51898">
    <property type="entry name" value="TYR_RECOMBINASE"/>
    <property type="match status" value="1"/>
</dbReference>
<organism evidence="6 7">
    <name type="scientific">Thalassotalea euphylliae</name>
    <dbReference type="NCBI Taxonomy" id="1655234"/>
    <lineage>
        <taxon>Bacteria</taxon>
        <taxon>Pseudomonadati</taxon>
        <taxon>Pseudomonadota</taxon>
        <taxon>Gammaproteobacteria</taxon>
        <taxon>Alteromonadales</taxon>
        <taxon>Colwelliaceae</taxon>
        <taxon>Thalassotalea</taxon>
    </lineage>
</organism>
<dbReference type="GO" id="GO:0003677">
    <property type="term" value="F:DNA binding"/>
    <property type="evidence" value="ECO:0007669"/>
    <property type="project" value="UniProtKB-KW"/>
</dbReference>
<dbReference type="CDD" id="cd00397">
    <property type="entry name" value="DNA_BRE_C"/>
    <property type="match status" value="1"/>
</dbReference>
<dbReference type="InterPro" id="IPR011010">
    <property type="entry name" value="DNA_brk_join_enz"/>
</dbReference>
<evidence type="ECO:0000256" key="1">
    <source>
        <dbReference type="ARBA" id="ARBA00004496"/>
    </source>
</evidence>
<dbReference type="OrthoDB" id="8610787at2"/>
<dbReference type="GO" id="GO:0005737">
    <property type="term" value="C:cytoplasm"/>
    <property type="evidence" value="ECO:0007669"/>
    <property type="project" value="UniProtKB-SubCell"/>
</dbReference>